<keyword evidence="6" id="KW-0521">NADP</keyword>
<dbReference type="GO" id="GO:0004499">
    <property type="term" value="F:N,N-dimethylaniline monooxygenase activity"/>
    <property type="evidence" value="ECO:0007669"/>
    <property type="project" value="InterPro"/>
</dbReference>
<keyword evidence="8" id="KW-0073">Auxin biosynthesis</keyword>
<dbReference type="InterPro" id="IPR000960">
    <property type="entry name" value="Flavin_mOase"/>
</dbReference>
<evidence type="ECO:0000256" key="3">
    <source>
        <dbReference type="ARBA" id="ARBA00009183"/>
    </source>
</evidence>
<keyword evidence="10" id="KW-0503">Monooxygenase</keyword>
<dbReference type="GO" id="GO:0009851">
    <property type="term" value="P:auxin biosynthetic process"/>
    <property type="evidence" value="ECO:0007669"/>
    <property type="project" value="UniProtKB-KW"/>
</dbReference>
<evidence type="ECO:0000256" key="9">
    <source>
        <dbReference type="ARBA" id="ARBA00047707"/>
    </source>
</evidence>
<dbReference type="GO" id="GO:0050661">
    <property type="term" value="F:NADP binding"/>
    <property type="evidence" value="ECO:0007669"/>
    <property type="project" value="InterPro"/>
</dbReference>
<evidence type="ECO:0000256" key="5">
    <source>
        <dbReference type="ARBA" id="ARBA00022827"/>
    </source>
</evidence>
<dbReference type="PANTHER" id="PTHR43539:SF42">
    <property type="entry name" value="OS01G0273800 PROTEIN"/>
    <property type="match status" value="1"/>
</dbReference>
<sequence>MEIQEEVAIIVGAGPSGLATAACLNRFSIPNIVFEREDCFASLWKKKSYDRLHLHLAKQFCELPHMSFPSSYPTYVPKKQFIEYLDHYVSHFKISPMYHRSVESANYDEVTKKWKVKVRNVSSDEIEEYLGRFLVVATGESSDAFIPEVEGLSTFMGEAIHSTQYKSGLKYSGKNVLVVGSGNSGMEIALDLSDHGATTSIVVRSPLHILSREMMYWGGFLLKYIPFNMAESLVVMVSKLWYGDLTKYGIKRPQEGPFTFKAKYGKYPIIDLGTCKKIKSGEIQVLPAMTSIRGNDVEFEGGKSHPFDMIIFATGFKRSTNEWLKGDDYLLNDDGFAKPNFPNHWKGKKGLYCAGLAKRGFYGAAIDAQNIANDIKALFGGT</sequence>
<organism evidence="11">
    <name type="scientific">Davidia involucrata</name>
    <name type="common">Dove tree</name>
    <dbReference type="NCBI Taxonomy" id="16924"/>
    <lineage>
        <taxon>Eukaryota</taxon>
        <taxon>Viridiplantae</taxon>
        <taxon>Streptophyta</taxon>
        <taxon>Embryophyta</taxon>
        <taxon>Tracheophyta</taxon>
        <taxon>Spermatophyta</taxon>
        <taxon>Magnoliopsida</taxon>
        <taxon>eudicotyledons</taxon>
        <taxon>Gunneridae</taxon>
        <taxon>Pentapetalae</taxon>
        <taxon>asterids</taxon>
        <taxon>Cornales</taxon>
        <taxon>Nyssaceae</taxon>
        <taxon>Davidia</taxon>
    </lineage>
</organism>
<evidence type="ECO:0000256" key="1">
    <source>
        <dbReference type="ARBA" id="ARBA00001974"/>
    </source>
</evidence>
<dbReference type="InterPro" id="IPR036188">
    <property type="entry name" value="FAD/NAD-bd_sf"/>
</dbReference>
<evidence type="ECO:0000256" key="8">
    <source>
        <dbReference type="ARBA" id="ARBA00023070"/>
    </source>
</evidence>
<comment type="catalytic activity">
    <reaction evidence="9">
        <text>indole-3-pyruvate + NADPH + O2 + H(+) = (indol-3-yl)acetate + CO2 + NADP(+) + H2O</text>
        <dbReference type="Rhea" id="RHEA:34331"/>
        <dbReference type="ChEBI" id="CHEBI:15377"/>
        <dbReference type="ChEBI" id="CHEBI:15378"/>
        <dbReference type="ChEBI" id="CHEBI:15379"/>
        <dbReference type="ChEBI" id="CHEBI:16526"/>
        <dbReference type="ChEBI" id="CHEBI:17640"/>
        <dbReference type="ChEBI" id="CHEBI:30854"/>
        <dbReference type="ChEBI" id="CHEBI:57783"/>
        <dbReference type="ChEBI" id="CHEBI:58349"/>
        <dbReference type="EC" id="1.14.13.168"/>
    </reaction>
</comment>
<name>A0A5B7B6N8_DAVIN</name>
<proteinExistence type="inferred from homology"/>
<keyword evidence="7 10" id="KW-0560">Oxidoreductase</keyword>
<dbReference type="GO" id="GO:0103075">
    <property type="term" value="F:indole-3-pyruvate monooxygenase activity"/>
    <property type="evidence" value="ECO:0007669"/>
    <property type="project" value="UniProtKB-EC"/>
</dbReference>
<comment type="pathway">
    <text evidence="2">Plant hormone metabolism; auxin biosynthesis.</text>
</comment>
<dbReference type="InterPro" id="IPR020946">
    <property type="entry name" value="Flavin_mOase-like"/>
</dbReference>
<dbReference type="Gene3D" id="3.50.50.60">
    <property type="entry name" value="FAD/NAD(P)-binding domain"/>
    <property type="match status" value="1"/>
</dbReference>
<accession>A0A5B7B6N8</accession>
<dbReference type="Pfam" id="PF00743">
    <property type="entry name" value="FMO-like"/>
    <property type="match status" value="1"/>
</dbReference>
<dbReference type="PRINTS" id="PR00469">
    <property type="entry name" value="PNDRDTASEII"/>
</dbReference>
<dbReference type="EMBL" id="GHES01032444">
    <property type="protein sequence ID" value="MPA63003.1"/>
    <property type="molecule type" value="Transcribed_RNA"/>
</dbReference>
<evidence type="ECO:0000256" key="6">
    <source>
        <dbReference type="ARBA" id="ARBA00022857"/>
    </source>
</evidence>
<reference evidence="11" key="1">
    <citation type="submission" date="2019-08" db="EMBL/GenBank/DDBJ databases">
        <title>Reference gene set and small RNA set construction with multiple tissues from Davidia involucrata Baill.</title>
        <authorList>
            <person name="Yang H."/>
            <person name="Zhou C."/>
            <person name="Li G."/>
            <person name="Wang J."/>
            <person name="Gao P."/>
            <person name="Wang M."/>
            <person name="Wang R."/>
            <person name="Zhao Y."/>
        </authorList>
    </citation>
    <scope>NUCLEOTIDE SEQUENCE</scope>
    <source>
        <tissue evidence="11">Mixed with DoveR01_LX</tissue>
    </source>
</reference>
<dbReference type="EC" id="1.-.-.-" evidence="10"/>
<dbReference type="GO" id="GO:0050660">
    <property type="term" value="F:flavin adenine dinucleotide binding"/>
    <property type="evidence" value="ECO:0007669"/>
    <property type="project" value="InterPro"/>
</dbReference>
<evidence type="ECO:0000256" key="4">
    <source>
        <dbReference type="ARBA" id="ARBA00022630"/>
    </source>
</evidence>
<dbReference type="PIRSF" id="PIRSF000332">
    <property type="entry name" value="FMO"/>
    <property type="match status" value="1"/>
</dbReference>
<evidence type="ECO:0000256" key="10">
    <source>
        <dbReference type="RuleBase" id="RU361177"/>
    </source>
</evidence>
<protein>
    <recommendedName>
        <fullName evidence="10">Flavin-containing monooxygenase</fullName>
        <ecNumber evidence="10">1.-.-.-</ecNumber>
    </recommendedName>
</protein>
<comment type="similarity">
    <text evidence="3 10">Belongs to the FMO family.</text>
</comment>
<dbReference type="SUPFAM" id="SSF51905">
    <property type="entry name" value="FAD/NAD(P)-binding domain"/>
    <property type="match status" value="2"/>
</dbReference>
<dbReference type="InterPro" id="IPR050982">
    <property type="entry name" value="Auxin_biosynth/cation_transpt"/>
</dbReference>
<keyword evidence="5 10" id="KW-0274">FAD</keyword>
<evidence type="ECO:0000256" key="7">
    <source>
        <dbReference type="ARBA" id="ARBA00023002"/>
    </source>
</evidence>
<gene>
    <name evidence="11" type="ORF">Din_032444</name>
</gene>
<keyword evidence="4 10" id="KW-0285">Flavoprotein</keyword>
<dbReference type="PANTHER" id="PTHR43539">
    <property type="entry name" value="FLAVIN-BINDING MONOOXYGENASE-LIKE PROTEIN (AFU_ORTHOLOGUE AFUA_4G09220)"/>
    <property type="match status" value="1"/>
</dbReference>
<evidence type="ECO:0000313" key="11">
    <source>
        <dbReference type="EMBL" id="MPA63003.1"/>
    </source>
</evidence>
<evidence type="ECO:0000256" key="2">
    <source>
        <dbReference type="ARBA" id="ARBA00004814"/>
    </source>
</evidence>
<comment type="cofactor">
    <cofactor evidence="1 10">
        <name>FAD</name>
        <dbReference type="ChEBI" id="CHEBI:57692"/>
    </cofactor>
</comment>
<dbReference type="AlphaFoldDB" id="A0A5B7B6N8"/>
<dbReference type="PRINTS" id="PR00368">
    <property type="entry name" value="FADPNR"/>
</dbReference>